<proteinExistence type="predicted"/>
<accession>D0LY12</accession>
<dbReference type="AlphaFoldDB" id="D0LY12"/>
<sequence length="181" mass="18651">MASHSGGAFGNRSDVKSFAARAGVTHMRIDCTSKSAGNNWGYSIFELRVPDCGTNDDGGDGGGGGDASCGDGQHNGDETGVDCGGACLPCGFPGNKSDKRGMAYHFCGWSISGGQAQLDQLKGGSSWYYNWGVAPKSEAECGFDGKSVANSPDINRAARPRPGSTSSTSATRAAWPWSARP</sequence>
<evidence type="ECO:0000313" key="2">
    <source>
        <dbReference type="EMBL" id="ACY14367.1"/>
    </source>
</evidence>
<dbReference type="OrthoDB" id="9791748at2"/>
<protein>
    <submittedName>
        <fullName evidence="2">Uncharacterized protein</fullName>
    </submittedName>
</protein>
<dbReference type="EMBL" id="CP001804">
    <property type="protein sequence ID" value="ACY14367.1"/>
    <property type="molecule type" value="Genomic_DNA"/>
</dbReference>
<feature type="compositionally biased region" description="Low complexity" evidence="1">
    <location>
        <begin position="160"/>
        <end position="181"/>
    </location>
</feature>
<keyword evidence="3" id="KW-1185">Reference proteome</keyword>
<evidence type="ECO:0000256" key="1">
    <source>
        <dbReference type="SAM" id="MobiDB-lite"/>
    </source>
</evidence>
<name>D0LY12_HALO1</name>
<feature type="region of interest" description="Disordered" evidence="1">
    <location>
        <begin position="142"/>
        <end position="181"/>
    </location>
</feature>
<reference evidence="2 3" key="1">
    <citation type="journal article" date="2010" name="Stand. Genomic Sci.">
        <title>Complete genome sequence of Haliangium ochraceum type strain (SMP-2).</title>
        <authorList>
            <consortium name="US DOE Joint Genome Institute (JGI-PGF)"/>
            <person name="Ivanova N."/>
            <person name="Daum C."/>
            <person name="Lang E."/>
            <person name="Abt B."/>
            <person name="Kopitz M."/>
            <person name="Saunders E."/>
            <person name="Lapidus A."/>
            <person name="Lucas S."/>
            <person name="Glavina Del Rio T."/>
            <person name="Nolan M."/>
            <person name="Tice H."/>
            <person name="Copeland A."/>
            <person name="Cheng J.F."/>
            <person name="Chen F."/>
            <person name="Bruce D."/>
            <person name="Goodwin L."/>
            <person name="Pitluck S."/>
            <person name="Mavromatis K."/>
            <person name="Pati A."/>
            <person name="Mikhailova N."/>
            <person name="Chen A."/>
            <person name="Palaniappan K."/>
            <person name="Land M."/>
            <person name="Hauser L."/>
            <person name="Chang Y.J."/>
            <person name="Jeffries C.D."/>
            <person name="Detter J.C."/>
            <person name="Brettin T."/>
            <person name="Rohde M."/>
            <person name="Goker M."/>
            <person name="Bristow J."/>
            <person name="Markowitz V."/>
            <person name="Eisen J.A."/>
            <person name="Hugenholtz P."/>
            <person name="Kyrpides N.C."/>
            <person name="Klenk H.P."/>
        </authorList>
    </citation>
    <scope>NUCLEOTIDE SEQUENCE [LARGE SCALE GENOMIC DNA]</scope>
    <source>
        <strain evidence="3">DSM 14365 / CIP 107738 / JCM 11303 / AJ 13395 / SMP-2</strain>
    </source>
</reference>
<dbReference type="KEGG" id="hoh:Hoch_1819"/>
<dbReference type="Proteomes" id="UP000001880">
    <property type="component" value="Chromosome"/>
</dbReference>
<dbReference type="HOGENOM" id="CLU_1487097_0_0_7"/>
<gene>
    <name evidence="2" type="ordered locus">Hoch_1819</name>
</gene>
<organism evidence="2 3">
    <name type="scientific">Haliangium ochraceum (strain DSM 14365 / JCM 11303 / SMP-2)</name>
    <dbReference type="NCBI Taxonomy" id="502025"/>
    <lineage>
        <taxon>Bacteria</taxon>
        <taxon>Pseudomonadati</taxon>
        <taxon>Myxococcota</taxon>
        <taxon>Polyangia</taxon>
        <taxon>Haliangiales</taxon>
        <taxon>Kofleriaceae</taxon>
        <taxon>Haliangium</taxon>
    </lineage>
</organism>
<evidence type="ECO:0000313" key="3">
    <source>
        <dbReference type="Proteomes" id="UP000001880"/>
    </source>
</evidence>